<reference evidence="2 3" key="1">
    <citation type="journal article" date="2018" name="Plant J.">
        <title>Genome sequences of Chlorella sorokiniana UTEX 1602 and Micractinium conductrix SAG 241.80: implications to maltose excretion by a green alga.</title>
        <authorList>
            <person name="Arriola M.B."/>
            <person name="Velmurugan N."/>
            <person name="Zhang Y."/>
            <person name="Plunkett M.H."/>
            <person name="Hondzo H."/>
            <person name="Barney B.M."/>
        </authorList>
    </citation>
    <scope>NUCLEOTIDE SEQUENCE [LARGE SCALE GENOMIC DNA]</scope>
    <source>
        <strain evidence="2 3">SAG 241.80</strain>
    </source>
</reference>
<feature type="compositionally biased region" description="Low complexity" evidence="1">
    <location>
        <begin position="1"/>
        <end position="33"/>
    </location>
</feature>
<dbReference type="EMBL" id="LHPF02000047">
    <property type="protein sequence ID" value="PSC67825.1"/>
    <property type="molecule type" value="Genomic_DNA"/>
</dbReference>
<comment type="caution">
    <text evidence="2">The sequence shown here is derived from an EMBL/GenBank/DDBJ whole genome shotgun (WGS) entry which is preliminary data.</text>
</comment>
<sequence length="159" mass="16454">MATSSALCSSKAPAPAASRAAPSARPSAWVSPALHQIGAPRASGTWAPRGGASQRGPAPARAWGQLRMEQHGEPEDHFRSLFSLHYIPPSNNPATAFDARDALEACGGLWGEERRECLSVFGLDAGQAPHQPATAWTPPVSSGAAGSHLTQVSWAAAAL</sequence>
<proteinExistence type="predicted"/>
<protein>
    <submittedName>
        <fullName evidence="2">Uncharacterized protein</fullName>
    </submittedName>
</protein>
<dbReference type="Proteomes" id="UP000239649">
    <property type="component" value="Unassembled WGS sequence"/>
</dbReference>
<feature type="region of interest" description="Disordered" evidence="1">
    <location>
        <begin position="1"/>
        <end position="61"/>
    </location>
</feature>
<organism evidence="2 3">
    <name type="scientific">Micractinium conductrix</name>
    <dbReference type="NCBI Taxonomy" id="554055"/>
    <lineage>
        <taxon>Eukaryota</taxon>
        <taxon>Viridiplantae</taxon>
        <taxon>Chlorophyta</taxon>
        <taxon>core chlorophytes</taxon>
        <taxon>Trebouxiophyceae</taxon>
        <taxon>Chlorellales</taxon>
        <taxon>Chlorellaceae</taxon>
        <taxon>Chlorella clade</taxon>
        <taxon>Micractinium</taxon>
    </lineage>
</organism>
<keyword evidence="3" id="KW-1185">Reference proteome</keyword>
<gene>
    <name evidence="2" type="ORF">C2E20_8545</name>
</gene>
<evidence type="ECO:0000313" key="3">
    <source>
        <dbReference type="Proteomes" id="UP000239649"/>
    </source>
</evidence>
<evidence type="ECO:0000256" key="1">
    <source>
        <dbReference type="SAM" id="MobiDB-lite"/>
    </source>
</evidence>
<evidence type="ECO:0000313" key="2">
    <source>
        <dbReference type="EMBL" id="PSC67825.1"/>
    </source>
</evidence>
<accession>A0A2P6V166</accession>
<dbReference type="AlphaFoldDB" id="A0A2P6V166"/>
<name>A0A2P6V166_9CHLO</name>